<evidence type="ECO:0000256" key="5">
    <source>
        <dbReference type="ARBA" id="ARBA00022989"/>
    </source>
</evidence>
<evidence type="ECO:0000256" key="8">
    <source>
        <dbReference type="SAM" id="Phobius"/>
    </source>
</evidence>
<comment type="subcellular location">
    <subcellularLocation>
        <location evidence="1 7">Cell inner membrane</location>
        <topology evidence="1 7">Multi-pass membrane protein</topology>
    </subcellularLocation>
</comment>
<dbReference type="GO" id="GO:0022857">
    <property type="term" value="F:transmembrane transporter activity"/>
    <property type="evidence" value="ECO:0007669"/>
    <property type="project" value="UniProtKB-UniRule"/>
</dbReference>
<evidence type="ECO:0000256" key="4">
    <source>
        <dbReference type="ARBA" id="ARBA00022692"/>
    </source>
</evidence>
<evidence type="ECO:0000256" key="3">
    <source>
        <dbReference type="ARBA" id="ARBA00022519"/>
    </source>
</evidence>
<keyword evidence="3 7" id="KW-0997">Cell inner membrane</keyword>
<dbReference type="PANTHER" id="PTHR33362">
    <property type="entry name" value="SIALIC ACID TRAP TRANSPORTER PERMEASE PROTEIN SIAT-RELATED"/>
    <property type="match status" value="1"/>
</dbReference>
<keyword evidence="4 8" id="KW-0812">Transmembrane</keyword>
<dbReference type="STRING" id="1244108.SAMN05444004_103276"/>
<reference evidence="11" key="1">
    <citation type="submission" date="2016-10" db="EMBL/GenBank/DDBJ databases">
        <authorList>
            <person name="Varghese N."/>
            <person name="Submissions S."/>
        </authorList>
    </citation>
    <scope>NUCLEOTIDE SEQUENCE [LARGE SCALE GENOMIC DNA]</scope>
    <source>
        <strain evidence="11">DSM 100420</strain>
    </source>
</reference>
<protein>
    <submittedName>
        <fullName evidence="10">C4-dicarboxylate transporter, DctM subunit</fullName>
    </submittedName>
</protein>
<feature type="transmembrane region" description="Helical" evidence="8">
    <location>
        <begin position="46"/>
        <end position="64"/>
    </location>
</feature>
<dbReference type="AlphaFoldDB" id="A0A1H3N5I9"/>
<evidence type="ECO:0000313" key="11">
    <source>
        <dbReference type="Proteomes" id="UP000198914"/>
    </source>
</evidence>
<sequence>MMRSTSVMLGALLPIVAVALMLKSLLVIQGVPDAFAEWVQSVSASKVAILLAMNVALLIVGCLIDGISAILLLAPMMLAVGTAIGVHPIQLGIIIVLNLEIGLLTPPIGMNLLIASRSFGTRVSDVAGSAVPFILLMLAVLVLVTFWPGLSLALIG</sequence>
<dbReference type="OrthoDB" id="5801785at2"/>
<feature type="transmembrane region" description="Helical" evidence="8">
    <location>
        <begin position="93"/>
        <end position="114"/>
    </location>
</feature>
<gene>
    <name evidence="10" type="ORF">SAMN05444004_103276</name>
</gene>
<dbReference type="InterPro" id="IPR010656">
    <property type="entry name" value="DctM"/>
</dbReference>
<evidence type="ECO:0000256" key="2">
    <source>
        <dbReference type="ARBA" id="ARBA00022475"/>
    </source>
</evidence>
<dbReference type="Pfam" id="PF06808">
    <property type="entry name" value="DctM"/>
    <property type="match status" value="1"/>
</dbReference>
<evidence type="ECO:0000259" key="9">
    <source>
        <dbReference type="Pfam" id="PF06808"/>
    </source>
</evidence>
<dbReference type="GO" id="GO:0005886">
    <property type="term" value="C:plasma membrane"/>
    <property type="evidence" value="ECO:0007669"/>
    <property type="project" value="UniProtKB-SubCell"/>
</dbReference>
<feature type="domain" description="TRAP C4-dicarboxylate transport system permease DctM subunit" evidence="9">
    <location>
        <begin position="2"/>
        <end position="149"/>
    </location>
</feature>
<keyword evidence="7" id="KW-0813">Transport</keyword>
<feature type="transmembrane region" description="Helical" evidence="8">
    <location>
        <begin position="69"/>
        <end position="87"/>
    </location>
</feature>
<dbReference type="Proteomes" id="UP000198914">
    <property type="component" value="Unassembled WGS sequence"/>
</dbReference>
<comment type="function">
    <text evidence="7">Part of the tripartite ATP-independent periplasmic (TRAP) transport system.</text>
</comment>
<organism evidence="10 11">
    <name type="scientific">Jannaschia faecimaris</name>
    <dbReference type="NCBI Taxonomy" id="1244108"/>
    <lineage>
        <taxon>Bacteria</taxon>
        <taxon>Pseudomonadati</taxon>
        <taxon>Pseudomonadota</taxon>
        <taxon>Alphaproteobacteria</taxon>
        <taxon>Rhodobacterales</taxon>
        <taxon>Roseobacteraceae</taxon>
        <taxon>Jannaschia</taxon>
    </lineage>
</organism>
<keyword evidence="2" id="KW-1003">Cell membrane</keyword>
<name>A0A1H3N5I9_9RHOB</name>
<accession>A0A1H3N5I9</accession>
<evidence type="ECO:0000256" key="6">
    <source>
        <dbReference type="ARBA" id="ARBA00023136"/>
    </source>
</evidence>
<evidence type="ECO:0000313" key="10">
    <source>
        <dbReference type="EMBL" id="SDY84003.1"/>
    </source>
</evidence>
<dbReference type="InterPro" id="IPR004681">
    <property type="entry name" value="TRAP_DctM"/>
</dbReference>
<keyword evidence="6 8" id="KW-0472">Membrane</keyword>
<dbReference type="PANTHER" id="PTHR33362:SF3">
    <property type="entry name" value="SIALIC ACID TRAP TRANSPORTER PERMEASE PROTEIN SIAT"/>
    <property type="match status" value="1"/>
</dbReference>
<evidence type="ECO:0000256" key="1">
    <source>
        <dbReference type="ARBA" id="ARBA00004429"/>
    </source>
</evidence>
<dbReference type="EMBL" id="FNPX01000003">
    <property type="protein sequence ID" value="SDY84003.1"/>
    <property type="molecule type" value="Genomic_DNA"/>
</dbReference>
<feature type="transmembrane region" description="Helical" evidence="8">
    <location>
        <begin position="126"/>
        <end position="147"/>
    </location>
</feature>
<proteinExistence type="predicted"/>
<evidence type="ECO:0000256" key="7">
    <source>
        <dbReference type="RuleBase" id="RU369079"/>
    </source>
</evidence>
<keyword evidence="11" id="KW-1185">Reference proteome</keyword>
<keyword evidence="5 8" id="KW-1133">Transmembrane helix</keyword>